<proteinExistence type="predicted"/>
<dbReference type="AlphaFoldDB" id="A0A914APD2"/>
<accession>A0A914APD2</accession>
<evidence type="ECO:0000256" key="1">
    <source>
        <dbReference type="SAM" id="MobiDB-lite"/>
    </source>
</evidence>
<dbReference type="EnsemblMetazoa" id="XM_038209957.1">
    <property type="protein sequence ID" value="XP_038065885.1"/>
    <property type="gene ID" value="LOC119735982"/>
</dbReference>
<dbReference type="Proteomes" id="UP000887568">
    <property type="component" value="Unplaced"/>
</dbReference>
<organism evidence="2 3">
    <name type="scientific">Patiria miniata</name>
    <name type="common">Bat star</name>
    <name type="synonym">Asterina miniata</name>
    <dbReference type="NCBI Taxonomy" id="46514"/>
    <lineage>
        <taxon>Eukaryota</taxon>
        <taxon>Metazoa</taxon>
        <taxon>Echinodermata</taxon>
        <taxon>Eleutherozoa</taxon>
        <taxon>Asterozoa</taxon>
        <taxon>Asteroidea</taxon>
        <taxon>Valvatacea</taxon>
        <taxon>Valvatida</taxon>
        <taxon>Asterinidae</taxon>
        <taxon>Patiria</taxon>
    </lineage>
</organism>
<evidence type="ECO:0000313" key="3">
    <source>
        <dbReference type="Proteomes" id="UP000887568"/>
    </source>
</evidence>
<keyword evidence="3" id="KW-1185">Reference proteome</keyword>
<reference evidence="2" key="1">
    <citation type="submission" date="2022-11" db="UniProtKB">
        <authorList>
            <consortium name="EnsemblMetazoa"/>
        </authorList>
    </citation>
    <scope>IDENTIFICATION</scope>
</reference>
<name>A0A914APD2_PATMI</name>
<sequence length="138" mass="16092">MHPILWYFNFQLREEEEIYDDNYDLVKPAPEPLRNRCDPNKCNDTFNFDCKVDVSDSELSKSEDGVKDNDPDSEATTHNKDEVDTISPVVSSHVLCRFGPLCLVAPFRHHTIFCHFRGKAISTFSFSYYLWDEFGLFL</sequence>
<dbReference type="GeneID" id="119735982"/>
<evidence type="ECO:0000313" key="2">
    <source>
        <dbReference type="EnsemblMetazoa" id="XP_038065885.1"/>
    </source>
</evidence>
<protein>
    <submittedName>
        <fullName evidence="2">Uncharacterized protein</fullName>
    </submittedName>
</protein>
<feature type="region of interest" description="Disordered" evidence="1">
    <location>
        <begin position="56"/>
        <end position="82"/>
    </location>
</feature>
<dbReference type="RefSeq" id="XP_038065885.1">
    <property type="nucleotide sequence ID" value="XM_038209957.1"/>
</dbReference>